<name>A0A449A5Y5_9BACT</name>
<proteinExistence type="predicted"/>
<dbReference type="EMBL" id="LR214951">
    <property type="protein sequence ID" value="VEU59637.1"/>
    <property type="molecule type" value="Genomic_DNA"/>
</dbReference>
<dbReference type="Proteomes" id="UP000289440">
    <property type="component" value="Chromosome"/>
</dbReference>
<evidence type="ECO:0000313" key="2">
    <source>
        <dbReference type="Proteomes" id="UP000289440"/>
    </source>
</evidence>
<evidence type="ECO:0000313" key="1">
    <source>
        <dbReference type="EMBL" id="VEU59637.1"/>
    </source>
</evidence>
<protein>
    <recommendedName>
        <fullName evidence="3">Dephospho-CoA kinase</fullName>
    </recommendedName>
</protein>
<dbReference type="RefSeq" id="WP_129720013.1">
    <property type="nucleotide sequence ID" value="NZ_LR214951.1"/>
</dbReference>
<dbReference type="KEGG" id="mnu:NCTC10166_00616"/>
<accession>A0A449A5Y5</accession>
<dbReference type="InterPro" id="IPR027417">
    <property type="entry name" value="P-loop_NTPase"/>
</dbReference>
<reference evidence="1 2" key="1">
    <citation type="submission" date="2019-01" db="EMBL/GenBank/DDBJ databases">
        <authorList>
            <consortium name="Pathogen Informatics"/>
        </authorList>
    </citation>
    <scope>NUCLEOTIDE SEQUENCE [LARGE SCALE GENOMIC DNA]</scope>
    <source>
        <strain evidence="1 2">NCTC10166</strain>
    </source>
</reference>
<dbReference type="OrthoDB" id="398805at2"/>
<sequence>MKNNIIVFIGGMSESGKSHTGIYLEKKHNFQRIKIIKIQKKLMQINNIEYNENNFSESLSKLFKIKNIYLNFINLILEEAKDKNIVLESLYDKNIYLEIKKLHSQTFCIFLKANWLKRILREKRKTNLTFFKTLKKVKKKEKFKKNKNAHTVKVVSDFIIINNKNTQFLEKNLDLILSKIKNKSFL</sequence>
<gene>
    <name evidence="1" type="ORF">NCTC10166_00616</name>
</gene>
<dbReference type="AlphaFoldDB" id="A0A449A5Y5"/>
<evidence type="ECO:0008006" key="3">
    <source>
        <dbReference type="Google" id="ProtNLM"/>
    </source>
</evidence>
<keyword evidence="2" id="KW-1185">Reference proteome</keyword>
<organism evidence="1 2">
    <name type="scientific">Mesomycoplasma neurolyticum</name>
    <dbReference type="NCBI Taxonomy" id="2120"/>
    <lineage>
        <taxon>Bacteria</taxon>
        <taxon>Bacillati</taxon>
        <taxon>Mycoplasmatota</taxon>
        <taxon>Mycoplasmoidales</taxon>
        <taxon>Metamycoplasmataceae</taxon>
        <taxon>Mesomycoplasma</taxon>
    </lineage>
</organism>
<dbReference type="Gene3D" id="3.40.50.300">
    <property type="entry name" value="P-loop containing nucleotide triphosphate hydrolases"/>
    <property type="match status" value="1"/>
</dbReference>